<evidence type="ECO:0000256" key="8">
    <source>
        <dbReference type="ARBA" id="ARBA00023277"/>
    </source>
</evidence>
<comment type="similarity">
    <text evidence="4 12">Belongs to the glycosyl hydrolase 10 (cellulase F) family.</text>
</comment>
<keyword evidence="14" id="KW-0732">Signal</keyword>
<dbReference type="EC" id="3.2.1.8" evidence="12"/>
<evidence type="ECO:0000313" key="17">
    <source>
        <dbReference type="Proteomes" id="UP000235786"/>
    </source>
</evidence>
<dbReference type="Gene3D" id="3.20.20.80">
    <property type="entry name" value="Glycosidases"/>
    <property type="match status" value="1"/>
</dbReference>
<gene>
    <name evidence="16" type="ORF">L207DRAFT_416816</name>
</gene>
<keyword evidence="5" id="KW-0964">Secreted</keyword>
<keyword evidence="10 12" id="KW-0624">Polysaccharide degradation</keyword>
<dbReference type="GO" id="GO:0031176">
    <property type="term" value="F:endo-1,4-beta-xylanase activity"/>
    <property type="evidence" value="ECO:0007669"/>
    <property type="project" value="UniProtKB-EC"/>
</dbReference>
<keyword evidence="8 12" id="KW-0119">Carbohydrate metabolism</keyword>
<evidence type="ECO:0000256" key="14">
    <source>
        <dbReference type="SAM" id="SignalP"/>
    </source>
</evidence>
<evidence type="ECO:0000256" key="10">
    <source>
        <dbReference type="ARBA" id="ARBA00023326"/>
    </source>
</evidence>
<keyword evidence="9 12" id="KW-0326">Glycosidase</keyword>
<evidence type="ECO:0000256" key="6">
    <source>
        <dbReference type="ARBA" id="ARBA00022651"/>
    </source>
</evidence>
<dbReference type="PRINTS" id="PR00134">
    <property type="entry name" value="GLHYDRLASE10"/>
</dbReference>
<dbReference type="PROSITE" id="PS51760">
    <property type="entry name" value="GH10_2"/>
    <property type="match status" value="1"/>
</dbReference>
<dbReference type="GO" id="GO:0045493">
    <property type="term" value="P:xylan catabolic process"/>
    <property type="evidence" value="ECO:0007669"/>
    <property type="project" value="UniProtKB-KW"/>
</dbReference>
<proteinExistence type="inferred from homology"/>
<feature type="chain" id="PRO_5014317026" description="Beta-xylanase" evidence="14">
    <location>
        <begin position="20"/>
        <end position="424"/>
    </location>
</feature>
<sequence>MRFQAQVLAAVAAVPLVSAQLNELAKAAGKLYFGTATDNGELNVTEYVQILSNTSEFGQLTPSNGMKWFAVEPELGVFNFSMGSVVADLATKNKQLLRCHNLVWHSQLAPWVDNNTWTKENLTAALIDHVTTEAKHWAGQCYAWDVVNEALNDDGTFRNDTFLNVLGPDYIKIAFKAAAAADPAAKLYYNDYNIESLSNKSTAARNNIVKFLQDAGIRIDGVGLQSHFTVGRSPTLDDQIANMKAFTDLGVDVAITELDVRLEEPENATNLAGQSEIYKNTTGACLQVERCVGITVWDFYDPNSWVPGVFTGFGSADLWFTNFTKHPAYYGIVDALKNSTKATVVTAPTTVGAGNGTTSTSGGEGDNNGDDNGDSNGDDNGDDNGGDNSDDNGDDDSGDDSGDDGGDDDSDGSDDSYDDNSHHQ</sequence>
<evidence type="ECO:0000259" key="15">
    <source>
        <dbReference type="PROSITE" id="PS51760"/>
    </source>
</evidence>
<keyword evidence="6" id="KW-0858">Xylan degradation</keyword>
<reference evidence="16 17" key="1">
    <citation type="submission" date="2016-04" db="EMBL/GenBank/DDBJ databases">
        <title>A degradative enzymes factory behind the ericoid mycorrhizal symbiosis.</title>
        <authorList>
            <consortium name="DOE Joint Genome Institute"/>
            <person name="Martino E."/>
            <person name="Morin E."/>
            <person name="Grelet G."/>
            <person name="Kuo A."/>
            <person name="Kohler A."/>
            <person name="Daghino S."/>
            <person name="Barry K."/>
            <person name="Choi C."/>
            <person name="Cichocki N."/>
            <person name="Clum A."/>
            <person name="Copeland A."/>
            <person name="Hainaut M."/>
            <person name="Haridas S."/>
            <person name="Labutti K."/>
            <person name="Lindquist E."/>
            <person name="Lipzen A."/>
            <person name="Khouja H.-R."/>
            <person name="Murat C."/>
            <person name="Ohm R."/>
            <person name="Olson A."/>
            <person name="Spatafora J."/>
            <person name="Veneault-Fourrey C."/>
            <person name="Henrissat B."/>
            <person name="Grigoriev I."/>
            <person name="Martin F."/>
            <person name="Perotto S."/>
        </authorList>
    </citation>
    <scope>NUCLEOTIDE SEQUENCE [LARGE SCALE GENOMIC DNA]</scope>
    <source>
        <strain evidence="16 17">F</strain>
    </source>
</reference>
<dbReference type="PANTHER" id="PTHR31490">
    <property type="entry name" value="GLYCOSYL HYDROLASE"/>
    <property type="match status" value="1"/>
</dbReference>
<evidence type="ECO:0000256" key="11">
    <source>
        <dbReference type="PROSITE-ProRule" id="PRU10061"/>
    </source>
</evidence>
<evidence type="ECO:0000256" key="1">
    <source>
        <dbReference type="ARBA" id="ARBA00000681"/>
    </source>
</evidence>
<keyword evidence="7 12" id="KW-0378">Hydrolase</keyword>
<feature type="active site" description="Nucleophile" evidence="11">
    <location>
        <position position="257"/>
    </location>
</feature>
<feature type="region of interest" description="Disordered" evidence="13">
    <location>
        <begin position="349"/>
        <end position="424"/>
    </location>
</feature>
<dbReference type="AlphaFoldDB" id="A0A2J6SA53"/>
<feature type="signal peptide" evidence="14">
    <location>
        <begin position="1"/>
        <end position="19"/>
    </location>
</feature>
<dbReference type="Proteomes" id="UP000235786">
    <property type="component" value="Unassembled WGS sequence"/>
</dbReference>
<evidence type="ECO:0000256" key="4">
    <source>
        <dbReference type="ARBA" id="ARBA00007495"/>
    </source>
</evidence>
<dbReference type="PROSITE" id="PS00591">
    <property type="entry name" value="GH10_1"/>
    <property type="match status" value="1"/>
</dbReference>
<evidence type="ECO:0000256" key="7">
    <source>
        <dbReference type="ARBA" id="ARBA00022801"/>
    </source>
</evidence>
<evidence type="ECO:0000256" key="13">
    <source>
        <dbReference type="SAM" id="MobiDB-lite"/>
    </source>
</evidence>
<evidence type="ECO:0000256" key="2">
    <source>
        <dbReference type="ARBA" id="ARBA00004613"/>
    </source>
</evidence>
<dbReference type="GO" id="GO:0005576">
    <property type="term" value="C:extracellular region"/>
    <property type="evidence" value="ECO:0007669"/>
    <property type="project" value="UniProtKB-SubCell"/>
</dbReference>
<keyword evidence="17" id="KW-1185">Reference proteome</keyword>
<evidence type="ECO:0000313" key="16">
    <source>
        <dbReference type="EMBL" id="PMD47639.1"/>
    </source>
</evidence>
<name>A0A2J6SA53_HYAVF</name>
<evidence type="ECO:0000256" key="5">
    <source>
        <dbReference type="ARBA" id="ARBA00022525"/>
    </source>
</evidence>
<dbReference type="STRING" id="1149755.A0A2J6SA53"/>
<dbReference type="OrthoDB" id="3055998at2759"/>
<dbReference type="InterPro" id="IPR044846">
    <property type="entry name" value="GH10"/>
</dbReference>
<dbReference type="InterPro" id="IPR031158">
    <property type="entry name" value="GH10_AS"/>
</dbReference>
<organism evidence="16 17">
    <name type="scientific">Hyaloscypha variabilis (strain UAMH 11265 / GT02V1 / F)</name>
    <name type="common">Meliniomyces variabilis</name>
    <dbReference type="NCBI Taxonomy" id="1149755"/>
    <lineage>
        <taxon>Eukaryota</taxon>
        <taxon>Fungi</taxon>
        <taxon>Dikarya</taxon>
        <taxon>Ascomycota</taxon>
        <taxon>Pezizomycotina</taxon>
        <taxon>Leotiomycetes</taxon>
        <taxon>Helotiales</taxon>
        <taxon>Hyaloscyphaceae</taxon>
        <taxon>Hyaloscypha</taxon>
        <taxon>Hyaloscypha variabilis</taxon>
    </lineage>
</organism>
<dbReference type="EMBL" id="KZ613938">
    <property type="protein sequence ID" value="PMD47639.1"/>
    <property type="molecule type" value="Genomic_DNA"/>
</dbReference>
<dbReference type="SUPFAM" id="SSF51445">
    <property type="entry name" value="(Trans)glycosidases"/>
    <property type="match status" value="1"/>
</dbReference>
<dbReference type="PANTHER" id="PTHR31490:SF35">
    <property type="entry name" value="ENDO-1,4-BETA-XYLANASE"/>
    <property type="match status" value="1"/>
</dbReference>
<feature type="compositionally biased region" description="Acidic residues" evidence="13">
    <location>
        <begin position="367"/>
        <end position="418"/>
    </location>
</feature>
<dbReference type="InterPro" id="IPR017853">
    <property type="entry name" value="GH"/>
</dbReference>
<feature type="domain" description="GH10" evidence="15">
    <location>
        <begin position="18"/>
        <end position="335"/>
    </location>
</feature>
<evidence type="ECO:0000256" key="3">
    <source>
        <dbReference type="ARBA" id="ARBA00004851"/>
    </source>
</evidence>
<dbReference type="SMART" id="SM00633">
    <property type="entry name" value="Glyco_10"/>
    <property type="match status" value="1"/>
</dbReference>
<feature type="compositionally biased region" description="Low complexity" evidence="13">
    <location>
        <begin position="349"/>
        <end position="361"/>
    </location>
</feature>
<comment type="subcellular location">
    <subcellularLocation>
        <location evidence="2">Secreted</location>
    </subcellularLocation>
</comment>
<dbReference type="InterPro" id="IPR001000">
    <property type="entry name" value="GH10_dom"/>
</dbReference>
<protein>
    <recommendedName>
        <fullName evidence="12">Beta-xylanase</fullName>
        <ecNumber evidence="12">3.2.1.8</ecNumber>
    </recommendedName>
</protein>
<evidence type="ECO:0000256" key="12">
    <source>
        <dbReference type="RuleBase" id="RU361174"/>
    </source>
</evidence>
<comment type="pathway">
    <text evidence="3">Glycan degradation; xylan degradation.</text>
</comment>
<dbReference type="Pfam" id="PF00331">
    <property type="entry name" value="Glyco_hydro_10"/>
    <property type="match status" value="1"/>
</dbReference>
<comment type="catalytic activity">
    <reaction evidence="1 12">
        <text>Endohydrolysis of (1-&gt;4)-beta-D-xylosidic linkages in xylans.</text>
        <dbReference type="EC" id="3.2.1.8"/>
    </reaction>
</comment>
<evidence type="ECO:0000256" key="9">
    <source>
        <dbReference type="ARBA" id="ARBA00023295"/>
    </source>
</evidence>
<accession>A0A2J6SA53</accession>